<organism evidence="5 6">
    <name type="scientific">Candidatus Neomicrothrix subdominans</name>
    <dbReference type="NCBI Taxonomy" id="2954438"/>
    <lineage>
        <taxon>Bacteria</taxon>
        <taxon>Bacillati</taxon>
        <taxon>Actinomycetota</taxon>
        <taxon>Acidimicrobiia</taxon>
        <taxon>Acidimicrobiales</taxon>
        <taxon>Microthrixaceae</taxon>
        <taxon>Candidatus Neomicrothrix</taxon>
    </lineage>
</organism>
<evidence type="ECO:0000256" key="2">
    <source>
        <dbReference type="SAM" id="MobiDB-lite"/>
    </source>
</evidence>
<dbReference type="Proteomes" id="UP000727993">
    <property type="component" value="Unassembled WGS sequence"/>
</dbReference>
<reference evidence="5 6" key="1">
    <citation type="submission" date="2020-10" db="EMBL/GenBank/DDBJ databases">
        <title>Connecting structure to function with the recovery of over 1000 high-quality activated sludge metagenome-assembled genomes encoding full-length rRNA genes using long-read sequencing.</title>
        <authorList>
            <person name="Singleton C.M."/>
            <person name="Petriglieri F."/>
            <person name="Kristensen J.M."/>
            <person name="Kirkegaard R.H."/>
            <person name="Michaelsen T.Y."/>
            <person name="Andersen M.H."/>
            <person name="Karst S.M."/>
            <person name="Dueholm M.S."/>
            <person name="Nielsen P.H."/>
            <person name="Albertsen M."/>
        </authorList>
    </citation>
    <scope>NUCLEOTIDE SEQUENCE [LARGE SCALE GENOMIC DNA]</scope>
    <source>
        <strain evidence="5">Lyne_18-Q3-R50-59_MAXAC.006</strain>
    </source>
</reference>
<feature type="transmembrane region" description="Helical" evidence="3">
    <location>
        <begin position="524"/>
        <end position="548"/>
    </location>
</feature>
<evidence type="ECO:0000259" key="4">
    <source>
        <dbReference type="Pfam" id="PF06738"/>
    </source>
</evidence>
<feature type="transmembrane region" description="Helical" evidence="3">
    <location>
        <begin position="341"/>
        <end position="360"/>
    </location>
</feature>
<dbReference type="EMBL" id="JADJZA010000009">
    <property type="protein sequence ID" value="MBK9298398.1"/>
    <property type="molecule type" value="Genomic_DNA"/>
</dbReference>
<feature type="domain" description="Threonine/serine exporter-like N-terminal" evidence="4">
    <location>
        <begin position="235"/>
        <end position="475"/>
    </location>
</feature>
<evidence type="ECO:0000313" key="5">
    <source>
        <dbReference type="EMBL" id="MBK9298398.1"/>
    </source>
</evidence>
<feature type="transmembrane region" description="Helical" evidence="3">
    <location>
        <begin position="491"/>
        <end position="512"/>
    </location>
</feature>
<proteinExistence type="inferred from homology"/>
<protein>
    <submittedName>
        <fullName evidence="5">Threonine/serine exporter family protein</fullName>
    </submittedName>
</protein>
<keyword evidence="3" id="KW-0472">Membrane</keyword>
<gene>
    <name evidence="5" type="ORF">IPN02_16520</name>
</gene>
<dbReference type="PANTHER" id="PTHR31082">
    <property type="entry name" value="PHEROMONE-REGULATED MEMBRANE PROTEIN 10"/>
    <property type="match status" value="1"/>
</dbReference>
<dbReference type="PANTHER" id="PTHR31082:SF4">
    <property type="entry name" value="PHEROMONE-REGULATED MEMBRANE PROTEIN 10"/>
    <property type="match status" value="1"/>
</dbReference>
<evidence type="ECO:0000256" key="1">
    <source>
        <dbReference type="ARBA" id="ARBA00034125"/>
    </source>
</evidence>
<keyword evidence="3" id="KW-0812">Transmembrane</keyword>
<feature type="compositionally biased region" description="Polar residues" evidence="2">
    <location>
        <begin position="44"/>
        <end position="55"/>
    </location>
</feature>
<feature type="transmembrane region" description="Helical" evidence="3">
    <location>
        <begin position="427"/>
        <end position="450"/>
    </location>
</feature>
<feature type="region of interest" description="Disordered" evidence="2">
    <location>
        <begin position="38"/>
        <end position="167"/>
    </location>
</feature>
<dbReference type="AlphaFoldDB" id="A0A936NDN7"/>
<feature type="transmembrane region" description="Helical" evidence="3">
    <location>
        <begin position="462"/>
        <end position="479"/>
    </location>
</feature>
<name>A0A936NDN7_9ACTN</name>
<feature type="transmembrane region" description="Helical" evidence="3">
    <location>
        <begin position="366"/>
        <end position="382"/>
    </location>
</feature>
<feature type="compositionally biased region" description="Low complexity" evidence="2">
    <location>
        <begin position="96"/>
        <end position="139"/>
    </location>
</feature>
<evidence type="ECO:0000256" key="3">
    <source>
        <dbReference type="SAM" id="Phobius"/>
    </source>
</evidence>
<dbReference type="GO" id="GO:0022857">
    <property type="term" value="F:transmembrane transporter activity"/>
    <property type="evidence" value="ECO:0007669"/>
    <property type="project" value="InterPro"/>
</dbReference>
<feature type="transmembrane region" description="Helical" evidence="3">
    <location>
        <begin position="171"/>
        <end position="193"/>
    </location>
</feature>
<feature type="transmembrane region" description="Helical" evidence="3">
    <location>
        <begin position="394"/>
        <end position="415"/>
    </location>
</feature>
<comment type="similarity">
    <text evidence="1">Belongs to the ThrE exporter (TC 2.A.79) family.</text>
</comment>
<dbReference type="Pfam" id="PF06738">
    <property type="entry name" value="ThrE"/>
    <property type="match status" value="1"/>
</dbReference>
<dbReference type="InterPro" id="IPR010619">
    <property type="entry name" value="ThrE-like_N"/>
</dbReference>
<comment type="caution">
    <text evidence="5">The sequence shown here is derived from an EMBL/GenBank/DDBJ whole genome shotgun (WGS) entry which is preliminary data.</text>
</comment>
<keyword evidence="3" id="KW-1133">Transmembrane helix</keyword>
<feature type="compositionally biased region" description="Polar residues" evidence="2">
    <location>
        <begin position="70"/>
        <end position="80"/>
    </location>
</feature>
<sequence>MAMDRNQAEWPRRLCVALGAPMALMLVLLLPAAASVQHGRPVESLQTDETSTTRGQPIDDEGQPDGAATTVESRPTTTDVQPGASAPPMSTPSDGAPSSVPATDAPTTAAPSTSPPSSIARTTEAPATEEAPTTDAPTTQPGEDQTDRELPTPDDGRTRRSRPAQVKSSTIPISSILLAVLVLVVIGVVARVLNRRRPADGRAAGDGAADDLLVVAEPQDDDEAAPPPDVQTLALLLELGRVLISTGVAVSMVESTLRRVAVLHGIDDLGTIILPTSLVLSIPGGGEVQTEAGAVDPAPLRLDQMADVTNLVRCLTHTSISVEQAQAELRRIQRSNPPFSPSLRVAGYFLTTVGLVLILNGTWKELLVGGAVGAAVGLTLVATRHITASWYVPFQPLVAALASSIAAFTAAHLIGDFRVVPALVAPLVTMLPGSKLTMGVIELVTGHLVAGTARVASGLMQLVLLALGIVAGAQLVGVAGEGLRTGAASSLLGMIAPWVGIAVMSVGVVWFNGVRRSSRWWMMAVLYVAYAGQVLGALFFGGALSAFFER</sequence>
<evidence type="ECO:0000313" key="6">
    <source>
        <dbReference type="Proteomes" id="UP000727993"/>
    </source>
</evidence>
<dbReference type="InterPro" id="IPR051361">
    <property type="entry name" value="ThrE/Ser_Exporter"/>
</dbReference>
<accession>A0A936NDN7</accession>
<feature type="compositionally biased region" description="Basic and acidic residues" evidence="2">
    <location>
        <begin position="145"/>
        <end position="158"/>
    </location>
</feature>